<name>A0A7Y9RZR1_9ACTN</name>
<evidence type="ECO:0000313" key="3">
    <source>
        <dbReference type="EMBL" id="NYG58309.1"/>
    </source>
</evidence>
<evidence type="ECO:0000313" key="4">
    <source>
        <dbReference type="Proteomes" id="UP000540656"/>
    </source>
</evidence>
<keyword evidence="4" id="KW-1185">Reference proteome</keyword>
<comment type="caution">
    <text evidence="3">The sequence shown here is derived from an EMBL/GenBank/DDBJ whole genome shotgun (WGS) entry which is preliminary data.</text>
</comment>
<dbReference type="AlphaFoldDB" id="A0A7Y9RZR1"/>
<feature type="region of interest" description="Disordered" evidence="1">
    <location>
        <begin position="84"/>
        <end position="123"/>
    </location>
</feature>
<keyword evidence="2" id="KW-0472">Membrane</keyword>
<keyword evidence="2" id="KW-1133">Transmembrane helix</keyword>
<feature type="transmembrane region" description="Helical" evidence="2">
    <location>
        <begin position="57"/>
        <end position="79"/>
    </location>
</feature>
<protein>
    <submittedName>
        <fullName evidence="3">Uncharacterized protein</fullName>
    </submittedName>
</protein>
<evidence type="ECO:0000256" key="2">
    <source>
        <dbReference type="SAM" id="Phobius"/>
    </source>
</evidence>
<accession>A0A7Y9RZR1</accession>
<gene>
    <name evidence="3" type="ORF">BJ980_001232</name>
</gene>
<dbReference type="RefSeq" id="WP_179501483.1">
    <property type="nucleotide sequence ID" value="NZ_JACCAA010000001.1"/>
</dbReference>
<organism evidence="3 4">
    <name type="scientific">Nocardioides daedukensis</name>
    <dbReference type="NCBI Taxonomy" id="634462"/>
    <lineage>
        <taxon>Bacteria</taxon>
        <taxon>Bacillati</taxon>
        <taxon>Actinomycetota</taxon>
        <taxon>Actinomycetes</taxon>
        <taxon>Propionibacteriales</taxon>
        <taxon>Nocardioidaceae</taxon>
        <taxon>Nocardioides</taxon>
    </lineage>
</organism>
<dbReference type="EMBL" id="JACCAA010000001">
    <property type="protein sequence ID" value="NYG58309.1"/>
    <property type="molecule type" value="Genomic_DNA"/>
</dbReference>
<dbReference type="Proteomes" id="UP000540656">
    <property type="component" value="Unassembled WGS sequence"/>
</dbReference>
<keyword evidence="2" id="KW-0812">Transmembrane</keyword>
<proteinExistence type="predicted"/>
<sequence length="123" mass="12641">MITSSKSRVVRRAARAAAFSTIVACTVSGVVLASPASANVPEDWSNPKPVDTLTALLVYVGAPLGLFLLIALAVFLPALARGEKLGGTDGRDSEWFGGPRKTTDELAAPDTEASQAGGASGKW</sequence>
<reference evidence="3 4" key="1">
    <citation type="submission" date="2020-07" db="EMBL/GenBank/DDBJ databases">
        <title>Sequencing the genomes of 1000 actinobacteria strains.</title>
        <authorList>
            <person name="Klenk H.-P."/>
        </authorList>
    </citation>
    <scope>NUCLEOTIDE SEQUENCE [LARGE SCALE GENOMIC DNA]</scope>
    <source>
        <strain evidence="3 4">DSM 23819</strain>
    </source>
</reference>
<evidence type="ECO:0000256" key="1">
    <source>
        <dbReference type="SAM" id="MobiDB-lite"/>
    </source>
</evidence>
<feature type="compositionally biased region" description="Basic and acidic residues" evidence="1">
    <location>
        <begin position="84"/>
        <end position="94"/>
    </location>
</feature>